<dbReference type="InterPro" id="IPR011006">
    <property type="entry name" value="CheY-like_superfamily"/>
</dbReference>
<name>A0A120KL96_ACTRD</name>
<dbReference type="PANTHER" id="PTHR43214">
    <property type="entry name" value="TWO-COMPONENT RESPONSE REGULATOR"/>
    <property type="match status" value="1"/>
</dbReference>
<dbReference type="InterPro" id="IPR000792">
    <property type="entry name" value="Tscrpt_reg_LuxR_C"/>
</dbReference>
<dbReference type="STRING" id="111015.AXF14_02160"/>
<keyword evidence="2" id="KW-0805">Transcription regulation</keyword>
<dbReference type="AlphaFoldDB" id="A0A120KL96"/>
<dbReference type="Pfam" id="PF00072">
    <property type="entry name" value="Response_reg"/>
    <property type="match status" value="1"/>
</dbReference>
<feature type="modified residue" description="4-aspartylphosphate" evidence="5">
    <location>
        <position position="62"/>
    </location>
</feature>
<dbReference type="Proteomes" id="UP000065220">
    <property type="component" value="Chromosome"/>
</dbReference>
<proteinExistence type="predicted"/>
<dbReference type="CDD" id="cd17535">
    <property type="entry name" value="REC_NarL-like"/>
    <property type="match status" value="1"/>
</dbReference>
<evidence type="ECO:0000256" key="5">
    <source>
        <dbReference type="PROSITE-ProRule" id="PRU00169"/>
    </source>
</evidence>
<keyword evidence="8" id="KW-1185">Reference proteome</keyword>
<evidence type="ECO:0000259" key="6">
    <source>
        <dbReference type="PROSITE" id="PS50110"/>
    </source>
</evidence>
<dbReference type="SMART" id="SM00421">
    <property type="entry name" value="HTH_LUXR"/>
    <property type="match status" value="1"/>
</dbReference>
<accession>A0A120KL96</accession>
<dbReference type="KEGG" id="ard:AXF14_02160"/>
<dbReference type="InterPro" id="IPR016032">
    <property type="entry name" value="Sig_transdc_resp-reg_C-effctor"/>
</dbReference>
<dbReference type="RefSeq" id="WP_067940336.1">
    <property type="nucleotide sequence ID" value="NZ_CAUHMM010000012.1"/>
</dbReference>
<dbReference type="GO" id="GO:0000160">
    <property type="term" value="P:phosphorelay signal transduction system"/>
    <property type="evidence" value="ECO:0007669"/>
    <property type="project" value="InterPro"/>
</dbReference>
<gene>
    <name evidence="7" type="ORF">AXF14_02160</name>
</gene>
<sequence length="222" mass="24147">MTDLSAPLRIMIVDDDPLIRTAFAAQIDAQPPVSVTATAADGLTAVSLLNDGEVTIDVALIDIEMPGLTGPETAQAIMQEHPNMAIVMFTVFHREDSLGDLLSLGVNSVITKDEAPEDVALALVRAYQGEPVMSARPTELLVDAYMTQQAQHEAVRRTQAAVDSMPPHLQAVHAYLLQGLTNKRIALLLDLSQNTVRLYVSEILQQLGYRSRTELLAAHITR</sequence>
<dbReference type="GO" id="GO:0003677">
    <property type="term" value="F:DNA binding"/>
    <property type="evidence" value="ECO:0007669"/>
    <property type="project" value="UniProtKB-KW"/>
</dbReference>
<evidence type="ECO:0000256" key="1">
    <source>
        <dbReference type="ARBA" id="ARBA00022553"/>
    </source>
</evidence>
<evidence type="ECO:0000256" key="4">
    <source>
        <dbReference type="ARBA" id="ARBA00023163"/>
    </source>
</evidence>
<dbReference type="PANTHER" id="PTHR43214:SF24">
    <property type="entry name" value="TRANSCRIPTIONAL REGULATORY PROTEIN NARL-RELATED"/>
    <property type="match status" value="1"/>
</dbReference>
<organism evidence="7 8">
    <name type="scientific">Actinomyces radicidentis</name>
    <dbReference type="NCBI Taxonomy" id="111015"/>
    <lineage>
        <taxon>Bacteria</taxon>
        <taxon>Bacillati</taxon>
        <taxon>Actinomycetota</taxon>
        <taxon>Actinomycetes</taxon>
        <taxon>Actinomycetales</taxon>
        <taxon>Actinomycetaceae</taxon>
        <taxon>Actinomyces</taxon>
    </lineage>
</organism>
<evidence type="ECO:0000313" key="8">
    <source>
        <dbReference type="Proteomes" id="UP000065220"/>
    </source>
</evidence>
<dbReference type="SUPFAM" id="SSF46894">
    <property type="entry name" value="C-terminal effector domain of the bipartite response regulators"/>
    <property type="match status" value="1"/>
</dbReference>
<dbReference type="Pfam" id="PF00196">
    <property type="entry name" value="GerE"/>
    <property type="match status" value="1"/>
</dbReference>
<dbReference type="SUPFAM" id="SSF52172">
    <property type="entry name" value="CheY-like"/>
    <property type="match status" value="1"/>
</dbReference>
<dbReference type="PROSITE" id="PS50110">
    <property type="entry name" value="RESPONSE_REGULATORY"/>
    <property type="match status" value="1"/>
</dbReference>
<evidence type="ECO:0000256" key="2">
    <source>
        <dbReference type="ARBA" id="ARBA00023015"/>
    </source>
</evidence>
<protein>
    <submittedName>
        <fullName evidence="7">Two-component system response regulator</fullName>
    </submittedName>
</protein>
<evidence type="ECO:0000256" key="3">
    <source>
        <dbReference type="ARBA" id="ARBA00023125"/>
    </source>
</evidence>
<keyword evidence="1 5" id="KW-0597">Phosphoprotein</keyword>
<dbReference type="Gene3D" id="3.40.50.2300">
    <property type="match status" value="1"/>
</dbReference>
<dbReference type="OrthoDB" id="9808843at2"/>
<dbReference type="EMBL" id="CP014228">
    <property type="protein sequence ID" value="AMD86616.1"/>
    <property type="molecule type" value="Genomic_DNA"/>
</dbReference>
<dbReference type="InterPro" id="IPR001789">
    <property type="entry name" value="Sig_transdc_resp-reg_receiver"/>
</dbReference>
<dbReference type="SMART" id="SM00448">
    <property type="entry name" value="REC"/>
    <property type="match status" value="1"/>
</dbReference>
<feature type="domain" description="Response regulatory" evidence="6">
    <location>
        <begin position="9"/>
        <end position="127"/>
    </location>
</feature>
<dbReference type="InterPro" id="IPR058245">
    <property type="entry name" value="NreC/VraR/RcsB-like_REC"/>
</dbReference>
<evidence type="ECO:0000313" key="7">
    <source>
        <dbReference type="EMBL" id="AMD86616.1"/>
    </source>
</evidence>
<dbReference type="GO" id="GO:0006355">
    <property type="term" value="P:regulation of DNA-templated transcription"/>
    <property type="evidence" value="ECO:0007669"/>
    <property type="project" value="InterPro"/>
</dbReference>
<keyword evidence="4" id="KW-0804">Transcription</keyword>
<dbReference type="InterPro" id="IPR039420">
    <property type="entry name" value="WalR-like"/>
</dbReference>
<keyword evidence="3" id="KW-0238">DNA-binding</keyword>
<reference evidence="8" key="1">
    <citation type="submission" date="2016-02" db="EMBL/GenBank/DDBJ databases">
        <authorList>
            <person name="Holder M.E."/>
            <person name="Ajami N.J."/>
            <person name="Petrosino J.F."/>
        </authorList>
    </citation>
    <scope>NUCLEOTIDE SEQUENCE [LARGE SCALE GENOMIC DNA]</scope>
    <source>
        <strain evidence="8">CCUG 36733</strain>
    </source>
</reference>